<dbReference type="AlphaFoldDB" id="A0AAV9C1U5"/>
<dbReference type="Proteomes" id="UP001180020">
    <property type="component" value="Unassembled WGS sequence"/>
</dbReference>
<gene>
    <name evidence="2" type="ORF">QJS10_CPB22g00430</name>
    <name evidence="1" type="ORF">QJS10_CPB22g00438</name>
</gene>
<reference evidence="1" key="1">
    <citation type="journal article" date="2023" name="Nat. Commun.">
        <title>Diploid and tetraploid genomes of Acorus and the evolution of monocots.</title>
        <authorList>
            <person name="Ma L."/>
            <person name="Liu K.W."/>
            <person name="Li Z."/>
            <person name="Hsiao Y.Y."/>
            <person name="Qi Y."/>
            <person name="Fu T."/>
            <person name="Tang G.D."/>
            <person name="Zhang D."/>
            <person name="Sun W.H."/>
            <person name="Liu D.K."/>
            <person name="Li Y."/>
            <person name="Chen G.Z."/>
            <person name="Liu X.D."/>
            <person name="Liao X.Y."/>
            <person name="Jiang Y.T."/>
            <person name="Yu X."/>
            <person name="Hao Y."/>
            <person name="Huang J."/>
            <person name="Zhao X.W."/>
            <person name="Ke S."/>
            <person name="Chen Y.Y."/>
            <person name="Wu W.L."/>
            <person name="Hsu J.L."/>
            <person name="Lin Y.F."/>
            <person name="Huang M.D."/>
            <person name="Li C.Y."/>
            <person name="Huang L."/>
            <person name="Wang Z.W."/>
            <person name="Zhao X."/>
            <person name="Zhong W.Y."/>
            <person name="Peng D.H."/>
            <person name="Ahmad S."/>
            <person name="Lan S."/>
            <person name="Zhang J.S."/>
            <person name="Tsai W.C."/>
            <person name="Van de Peer Y."/>
            <person name="Liu Z.J."/>
        </authorList>
    </citation>
    <scope>NUCLEOTIDE SEQUENCE</scope>
    <source>
        <strain evidence="1">CP</strain>
    </source>
</reference>
<proteinExistence type="predicted"/>
<keyword evidence="3" id="KW-1185">Reference proteome</keyword>
<name>A0AAV9C1U5_ACOCL</name>
<protein>
    <submittedName>
        <fullName evidence="1">Uncharacterized protein</fullName>
    </submittedName>
</protein>
<evidence type="ECO:0000313" key="2">
    <source>
        <dbReference type="EMBL" id="KAK1282575.1"/>
    </source>
</evidence>
<comment type="caution">
    <text evidence="1">The sequence shown here is derived from an EMBL/GenBank/DDBJ whole genome shotgun (WGS) entry which is preliminary data.</text>
</comment>
<evidence type="ECO:0000313" key="3">
    <source>
        <dbReference type="Proteomes" id="UP001180020"/>
    </source>
</evidence>
<organism evidence="1 3">
    <name type="scientific">Acorus calamus</name>
    <name type="common">Sweet flag</name>
    <dbReference type="NCBI Taxonomy" id="4465"/>
    <lineage>
        <taxon>Eukaryota</taxon>
        <taxon>Viridiplantae</taxon>
        <taxon>Streptophyta</taxon>
        <taxon>Embryophyta</taxon>
        <taxon>Tracheophyta</taxon>
        <taxon>Spermatophyta</taxon>
        <taxon>Magnoliopsida</taxon>
        <taxon>Liliopsida</taxon>
        <taxon>Acoraceae</taxon>
        <taxon>Acorus</taxon>
    </lineage>
</organism>
<sequence length="66" mass="7289">MNGDLLDIQSFNAGKSLENNQLMLVEQSPEQLQTENTFYQTRSSSRGTLDAAVKKNAIAVLNDCLN</sequence>
<evidence type="ECO:0000313" key="1">
    <source>
        <dbReference type="EMBL" id="KAK1282382.1"/>
    </source>
</evidence>
<reference evidence="1" key="2">
    <citation type="submission" date="2023-06" db="EMBL/GenBank/DDBJ databases">
        <authorList>
            <person name="Ma L."/>
            <person name="Liu K.-W."/>
            <person name="Li Z."/>
            <person name="Hsiao Y.-Y."/>
            <person name="Qi Y."/>
            <person name="Fu T."/>
            <person name="Tang G."/>
            <person name="Zhang D."/>
            <person name="Sun W.-H."/>
            <person name="Liu D.-K."/>
            <person name="Li Y."/>
            <person name="Chen G.-Z."/>
            <person name="Liu X.-D."/>
            <person name="Liao X.-Y."/>
            <person name="Jiang Y.-T."/>
            <person name="Yu X."/>
            <person name="Hao Y."/>
            <person name="Huang J."/>
            <person name="Zhao X.-W."/>
            <person name="Ke S."/>
            <person name="Chen Y.-Y."/>
            <person name="Wu W.-L."/>
            <person name="Hsu J.-L."/>
            <person name="Lin Y.-F."/>
            <person name="Huang M.-D."/>
            <person name="Li C.-Y."/>
            <person name="Huang L."/>
            <person name="Wang Z.-W."/>
            <person name="Zhao X."/>
            <person name="Zhong W.-Y."/>
            <person name="Peng D.-H."/>
            <person name="Ahmad S."/>
            <person name="Lan S."/>
            <person name="Zhang J.-S."/>
            <person name="Tsai W.-C."/>
            <person name="Van De Peer Y."/>
            <person name="Liu Z.-J."/>
        </authorList>
    </citation>
    <scope>NUCLEOTIDE SEQUENCE</scope>
    <source>
        <strain evidence="1">CP</strain>
        <tissue evidence="1">Leaves</tissue>
    </source>
</reference>
<dbReference type="EMBL" id="JAUJYO010000022">
    <property type="protein sequence ID" value="KAK1282575.1"/>
    <property type="molecule type" value="Genomic_DNA"/>
</dbReference>
<accession>A0AAV9C1U5</accession>
<dbReference type="EMBL" id="JAUJYO010000022">
    <property type="protein sequence ID" value="KAK1282382.1"/>
    <property type="molecule type" value="Genomic_DNA"/>
</dbReference>